<organism evidence="3 4">
    <name type="scientific">Streptomyces gamaensis</name>
    <dbReference type="NCBI Taxonomy" id="1763542"/>
    <lineage>
        <taxon>Bacteria</taxon>
        <taxon>Bacillati</taxon>
        <taxon>Actinomycetota</taxon>
        <taxon>Actinomycetes</taxon>
        <taxon>Kitasatosporales</taxon>
        <taxon>Streptomycetaceae</taxon>
        <taxon>Streptomyces</taxon>
    </lineage>
</organism>
<name>A0ABW0YX11_9ACTN</name>
<evidence type="ECO:0000256" key="1">
    <source>
        <dbReference type="SAM" id="MobiDB-lite"/>
    </source>
</evidence>
<accession>A0ABW0YX11</accession>
<dbReference type="InterPro" id="IPR007331">
    <property type="entry name" value="Htaa"/>
</dbReference>
<evidence type="ECO:0000313" key="4">
    <source>
        <dbReference type="Proteomes" id="UP001596083"/>
    </source>
</evidence>
<protein>
    <submittedName>
        <fullName evidence="3">HtaA domain-containing protein</fullName>
    </submittedName>
</protein>
<gene>
    <name evidence="3" type="ORF">ACFP1Z_11210</name>
</gene>
<dbReference type="Proteomes" id="UP001596083">
    <property type="component" value="Unassembled WGS sequence"/>
</dbReference>
<feature type="domain" description="Htaa" evidence="2">
    <location>
        <begin position="228"/>
        <end position="405"/>
    </location>
</feature>
<dbReference type="RefSeq" id="WP_390315893.1">
    <property type="nucleotide sequence ID" value="NZ_JBHSPB010000005.1"/>
</dbReference>
<dbReference type="EMBL" id="JBHSPB010000005">
    <property type="protein sequence ID" value="MFC5720732.1"/>
    <property type="molecule type" value="Genomic_DNA"/>
</dbReference>
<evidence type="ECO:0000313" key="3">
    <source>
        <dbReference type="EMBL" id="MFC5720732.1"/>
    </source>
</evidence>
<comment type="caution">
    <text evidence="3">The sequence shown here is derived from an EMBL/GenBank/DDBJ whole genome shotgun (WGS) entry which is preliminary data.</text>
</comment>
<feature type="region of interest" description="Disordered" evidence="1">
    <location>
        <begin position="1"/>
        <end position="22"/>
    </location>
</feature>
<evidence type="ECO:0000259" key="2">
    <source>
        <dbReference type="Pfam" id="PF04213"/>
    </source>
</evidence>
<keyword evidence="4" id="KW-1185">Reference proteome</keyword>
<sequence>MNAQPPVENTAATPARTVHGGRRSLTRTATLAVAGAIGLAITWTAAAPAFAGTPAAAVAPAADSSTPALKNGKLTWGVHSQMQNPLDGDAVSATDGAERSREGFTFTRGTGVADEEGNLLEVAFKGTVGFRSAASGYTLRLTNIKITQEGGPRGTQYLIADVTARGASHKNVRLAELFKSSGRWLPWVTQEGEEALDHPAFSVGTYLERLDFSFEYEKAPKVPLPESKALTWGVDSSVAPWLNGLDGGSAKAADGAKVTDSREQYVFPVSRVSTKGSGSAASAVITFRGTVRYQAGSMAFGAGTTELSNLKAVIRGKTGYITADVTTAATKRVKEGGKWSTKKENRTTRGVRFAVLDPTKAQQLRGKSGDTVLRDIPATLTADGAKALANLGLKEGRTLAPVTLSYGGTR</sequence>
<dbReference type="Pfam" id="PF04213">
    <property type="entry name" value="HtaA"/>
    <property type="match status" value="2"/>
</dbReference>
<reference evidence="4" key="1">
    <citation type="journal article" date="2019" name="Int. J. Syst. Evol. Microbiol.">
        <title>The Global Catalogue of Microorganisms (GCM) 10K type strain sequencing project: providing services to taxonomists for standard genome sequencing and annotation.</title>
        <authorList>
            <consortium name="The Broad Institute Genomics Platform"/>
            <consortium name="The Broad Institute Genome Sequencing Center for Infectious Disease"/>
            <person name="Wu L."/>
            <person name="Ma J."/>
        </authorList>
    </citation>
    <scope>NUCLEOTIDE SEQUENCE [LARGE SCALE GENOMIC DNA]</scope>
    <source>
        <strain evidence="4">CGMCC 4.7304</strain>
    </source>
</reference>
<feature type="domain" description="Htaa" evidence="2">
    <location>
        <begin position="72"/>
        <end position="177"/>
    </location>
</feature>
<proteinExistence type="predicted"/>